<evidence type="ECO:0000313" key="2">
    <source>
        <dbReference type="Proteomes" id="UP000514509"/>
    </source>
</evidence>
<keyword evidence="2" id="KW-1185">Reference proteome</keyword>
<dbReference type="AlphaFoldDB" id="A0A7L7LGT2"/>
<gene>
    <name evidence="1" type="ORF">HUW48_18050</name>
</gene>
<organism evidence="1 2">
    <name type="scientific">Adhaeribacter radiodurans</name>
    <dbReference type="NCBI Taxonomy" id="2745197"/>
    <lineage>
        <taxon>Bacteria</taxon>
        <taxon>Pseudomonadati</taxon>
        <taxon>Bacteroidota</taxon>
        <taxon>Cytophagia</taxon>
        <taxon>Cytophagales</taxon>
        <taxon>Hymenobacteraceae</taxon>
        <taxon>Adhaeribacter</taxon>
    </lineage>
</organism>
<proteinExistence type="predicted"/>
<dbReference type="EMBL" id="CP055153">
    <property type="protein sequence ID" value="QMU31609.1"/>
    <property type="molecule type" value="Genomic_DNA"/>
</dbReference>
<reference evidence="1 2" key="1">
    <citation type="submission" date="2020-08" db="EMBL/GenBank/DDBJ databases">
        <title>Adhaeribacter dokdonensis sp. nov., isolated from the rhizosphere of Elymus tsukushiensis, a plant native to the Dokdo Islands, Republic of Korea.</title>
        <authorList>
            <person name="Ghim S.Y."/>
        </authorList>
    </citation>
    <scope>NUCLEOTIDE SEQUENCE [LARGE SCALE GENOMIC DNA]</scope>
    <source>
        <strain evidence="1 2">KUDC8001</strain>
    </source>
</reference>
<name>A0A7L7LGT2_9BACT</name>
<evidence type="ECO:0000313" key="1">
    <source>
        <dbReference type="EMBL" id="QMU31609.1"/>
    </source>
</evidence>
<dbReference type="Proteomes" id="UP000514509">
    <property type="component" value="Chromosome"/>
</dbReference>
<sequence>MVGGVQLDYMQTGAARVKRVIYPVGFRWSTDMKPIIGTELCMHAHAGFLAHGQLRIQYEDGFIEDFIAPQVVSIEPGHDGWVVGEEPAVLIEFDFLGDTVQHLQIPEVHSHGAK</sequence>
<protein>
    <submittedName>
        <fullName evidence="1">Uncharacterized protein</fullName>
    </submittedName>
</protein>
<dbReference type="KEGG" id="add:HUW48_18050"/>
<accession>A0A7L7LGT2</accession>